<feature type="compositionally biased region" description="Polar residues" evidence="1">
    <location>
        <begin position="116"/>
        <end position="126"/>
    </location>
</feature>
<keyword evidence="2" id="KW-1133">Transmembrane helix</keyword>
<evidence type="ECO:0000313" key="3">
    <source>
        <dbReference type="EMBL" id="KAF6358500.1"/>
    </source>
</evidence>
<keyword evidence="4" id="KW-1185">Reference proteome</keyword>
<feature type="transmembrane region" description="Helical" evidence="2">
    <location>
        <begin position="190"/>
        <end position="209"/>
    </location>
</feature>
<proteinExistence type="predicted"/>
<evidence type="ECO:0000313" key="4">
    <source>
        <dbReference type="Proteomes" id="UP000558488"/>
    </source>
</evidence>
<protein>
    <submittedName>
        <fullName evidence="3">Uncharacterized protein</fullName>
    </submittedName>
</protein>
<dbReference type="AlphaFoldDB" id="A0A7J7YAI3"/>
<evidence type="ECO:0000256" key="2">
    <source>
        <dbReference type="SAM" id="Phobius"/>
    </source>
</evidence>
<dbReference type="Proteomes" id="UP000558488">
    <property type="component" value="Unassembled WGS sequence"/>
</dbReference>
<reference evidence="3 4" key="1">
    <citation type="journal article" date="2020" name="Nature">
        <title>Six reference-quality genomes reveal evolution of bat adaptations.</title>
        <authorList>
            <person name="Jebb D."/>
            <person name="Huang Z."/>
            <person name="Pippel M."/>
            <person name="Hughes G.M."/>
            <person name="Lavrichenko K."/>
            <person name="Devanna P."/>
            <person name="Winkler S."/>
            <person name="Jermiin L.S."/>
            <person name="Skirmuntt E.C."/>
            <person name="Katzourakis A."/>
            <person name="Burkitt-Gray L."/>
            <person name="Ray D.A."/>
            <person name="Sullivan K.A.M."/>
            <person name="Roscito J.G."/>
            <person name="Kirilenko B.M."/>
            <person name="Davalos L.M."/>
            <person name="Corthals A.P."/>
            <person name="Power M.L."/>
            <person name="Jones G."/>
            <person name="Ransome R.D."/>
            <person name="Dechmann D.K.N."/>
            <person name="Locatelli A.G."/>
            <person name="Puechmaille S.J."/>
            <person name="Fedrigo O."/>
            <person name="Jarvis E.D."/>
            <person name="Hiller M."/>
            <person name="Vernes S.C."/>
            <person name="Myers E.W."/>
            <person name="Teeling E.C."/>
        </authorList>
    </citation>
    <scope>NUCLEOTIDE SEQUENCE [LARGE SCALE GENOMIC DNA]</scope>
    <source>
        <strain evidence="3">MPipKuh1</strain>
        <tissue evidence="3">Flight muscle</tissue>
    </source>
</reference>
<name>A0A7J7YAI3_PIPKU</name>
<gene>
    <name evidence="3" type="ORF">mPipKuh1_010326</name>
</gene>
<keyword evidence="2" id="KW-0812">Transmembrane</keyword>
<dbReference type="EMBL" id="JACAGB010000006">
    <property type="protein sequence ID" value="KAF6358500.1"/>
    <property type="molecule type" value="Genomic_DNA"/>
</dbReference>
<accession>A0A7J7YAI3</accession>
<comment type="caution">
    <text evidence="3">The sequence shown here is derived from an EMBL/GenBank/DDBJ whole genome shotgun (WGS) entry which is preliminary data.</text>
</comment>
<feature type="region of interest" description="Disordered" evidence="1">
    <location>
        <begin position="103"/>
        <end position="145"/>
    </location>
</feature>
<evidence type="ECO:0000256" key="1">
    <source>
        <dbReference type="SAM" id="MobiDB-lite"/>
    </source>
</evidence>
<sequence>MRVHVQHVPRCPSREGALASQAAGRACPVPRDPFWLRWPWPGSCSPDVPTARSSSRQAGASGLGLPELRGRDLWLWLFPPPPLLPVTGDHKRPLHTLAQKPALSQHRLSAPRAEKNSQSLQPLSTQPATSAPPLSPAAGPPALNQRGPASGPLPLLFPLQAPPRAAQGFPFFKSQVKCHLLRGLLRASSGYLFTFFHIPLLFIIYRIYYHLKRSLFPWRVSSPPPSPCRSQAPGGQAPRLLWPLLCP</sequence>
<organism evidence="3 4">
    <name type="scientific">Pipistrellus kuhlii</name>
    <name type="common">Kuhl's pipistrelle</name>
    <dbReference type="NCBI Taxonomy" id="59472"/>
    <lineage>
        <taxon>Eukaryota</taxon>
        <taxon>Metazoa</taxon>
        <taxon>Chordata</taxon>
        <taxon>Craniata</taxon>
        <taxon>Vertebrata</taxon>
        <taxon>Euteleostomi</taxon>
        <taxon>Mammalia</taxon>
        <taxon>Eutheria</taxon>
        <taxon>Laurasiatheria</taxon>
        <taxon>Chiroptera</taxon>
        <taxon>Yangochiroptera</taxon>
        <taxon>Vespertilionidae</taxon>
        <taxon>Pipistrellus</taxon>
    </lineage>
</organism>
<keyword evidence="2" id="KW-0472">Membrane</keyword>